<comment type="caution">
    <text evidence="4">The sequence shown here is derived from an EMBL/GenBank/DDBJ whole genome shotgun (WGS) entry which is preliminary data.</text>
</comment>
<dbReference type="Pfam" id="PF26616">
    <property type="entry name" value="CorA-like"/>
    <property type="match status" value="1"/>
</dbReference>
<feature type="compositionally biased region" description="Polar residues" evidence="1">
    <location>
        <begin position="534"/>
        <end position="543"/>
    </location>
</feature>
<evidence type="ECO:0000313" key="4">
    <source>
        <dbReference type="EMBL" id="KAK9779915.1"/>
    </source>
</evidence>
<keyword evidence="2" id="KW-0472">Membrane</keyword>
<feature type="region of interest" description="Disordered" evidence="1">
    <location>
        <begin position="1"/>
        <end position="151"/>
    </location>
</feature>
<evidence type="ECO:0000256" key="1">
    <source>
        <dbReference type="SAM" id="MobiDB-lite"/>
    </source>
</evidence>
<organism evidence="4 5">
    <name type="scientific">Seiridium cardinale</name>
    <dbReference type="NCBI Taxonomy" id="138064"/>
    <lineage>
        <taxon>Eukaryota</taxon>
        <taxon>Fungi</taxon>
        <taxon>Dikarya</taxon>
        <taxon>Ascomycota</taxon>
        <taxon>Pezizomycotina</taxon>
        <taxon>Sordariomycetes</taxon>
        <taxon>Xylariomycetidae</taxon>
        <taxon>Amphisphaeriales</taxon>
        <taxon>Sporocadaceae</taxon>
        <taxon>Seiridium</taxon>
    </lineage>
</organism>
<name>A0ABR2Y1G9_9PEZI</name>
<proteinExistence type="predicted"/>
<dbReference type="Proteomes" id="UP001465668">
    <property type="component" value="Unassembled WGS sequence"/>
</dbReference>
<accession>A0ABR2Y1G9</accession>
<feature type="region of interest" description="Disordered" evidence="1">
    <location>
        <begin position="534"/>
        <end position="561"/>
    </location>
</feature>
<keyword evidence="2" id="KW-1133">Transmembrane helix</keyword>
<protein>
    <recommendedName>
        <fullName evidence="3">CorA-like transporter domain-containing protein</fullName>
    </recommendedName>
</protein>
<reference evidence="4 5" key="1">
    <citation type="submission" date="2024-02" db="EMBL/GenBank/DDBJ databases">
        <title>First draft genome assembly of two strains of Seiridium cardinale.</title>
        <authorList>
            <person name="Emiliani G."/>
            <person name="Scali E."/>
        </authorList>
    </citation>
    <scope>NUCLEOTIDE SEQUENCE [LARGE SCALE GENOMIC DNA]</scope>
    <source>
        <strain evidence="4 5">BM-138-000479</strain>
    </source>
</reference>
<keyword evidence="5" id="KW-1185">Reference proteome</keyword>
<feature type="compositionally biased region" description="Polar residues" evidence="1">
    <location>
        <begin position="42"/>
        <end position="70"/>
    </location>
</feature>
<feature type="transmembrane region" description="Helical" evidence="2">
    <location>
        <begin position="773"/>
        <end position="794"/>
    </location>
</feature>
<evidence type="ECO:0000313" key="5">
    <source>
        <dbReference type="Proteomes" id="UP001465668"/>
    </source>
</evidence>
<keyword evidence="2" id="KW-0812">Transmembrane</keyword>
<feature type="compositionally biased region" description="Low complexity" evidence="1">
    <location>
        <begin position="71"/>
        <end position="80"/>
    </location>
</feature>
<dbReference type="InterPro" id="IPR058257">
    <property type="entry name" value="CorA-like_dom"/>
</dbReference>
<feature type="domain" description="CorA-like transporter" evidence="3">
    <location>
        <begin position="274"/>
        <end position="601"/>
    </location>
</feature>
<feature type="compositionally biased region" description="Low complexity" evidence="1">
    <location>
        <begin position="109"/>
        <end position="128"/>
    </location>
</feature>
<evidence type="ECO:0000259" key="3">
    <source>
        <dbReference type="Pfam" id="PF26616"/>
    </source>
</evidence>
<gene>
    <name evidence="4" type="ORF">SCAR479_03039</name>
</gene>
<evidence type="ECO:0000256" key="2">
    <source>
        <dbReference type="SAM" id="Phobius"/>
    </source>
</evidence>
<sequence length="823" mass="93092">MHAPQLIARIFRRKTRSTAADSEPQAPASNSDIMGPGLAPLSKTTTSNDALVSPASNSHNTQAATTVLPNQKSPSPKPQQTWSGSPNPTVLPPRSSTIPSRPPTQASQANGSASAPTSPATATNAFSSYPQAAAARTRTDHSIAHSHRPSRTWKIRSAASFRARAEEAQPKTGGCTEHYSVYCLEWEALRGWLLRTFDGYAFGETPNRKANVDHDLYVFTTPRPLNKKDKDEIYKLRWDYNPESEHEVRSLRLCITLCIGNLNPPRRLAMSIRCYANADKYPLNLSQYSSNNGGLLAHWRLLKENAAHLFLMKSDIVALELKKADVPENSSIPSRDPLFSCNPNQNTVPLKRYRTDDEVNSWLARPDPARNTSASDIRCRFIFIQAASSQAKLNLTLSHAKSIFTYFQVTPSYIDFISVFTVNRSDEADVSDLRFSSFRERARLGAHSNCLSLPHLALSGKGFQLSYNLKCVSNTTRESPTGWSRIANTPEEWQWSTRQAVFHHQFDMKEGTTLWILTAARNYLQKRVQKLVGQNGTQTASSTNDEDNLQPRSEDRSFRTPGKSFISSLSVHLMIAQYASEDWRGYLRWLEQMLEKKTKEALISEKYNPREFDLINVQIMEDKTNRAAMTLTANAKVLESLADFYEGLMQNVNFELRGELDCKTAIADFLVQLRDYIYDMKMFSERAHLLAKITADRKILVQERLQTRASDRVENLTIQQQMEAKIMRVIATFFSTDVVKYQPDGDNSDSSTDNSSQSPPDYTSYSALALERWFEVTVPLTLLTFAVALGWYYWYEPAKKATKEYRRANTRHRTDPEKQLLPV</sequence>
<dbReference type="EMBL" id="JARVKM010000008">
    <property type="protein sequence ID" value="KAK9779915.1"/>
    <property type="molecule type" value="Genomic_DNA"/>
</dbReference>